<dbReference type="EMBL" id="PNHE01000001">
    <property type="protein sequence ID" value="PMC59195.1"/>
    <property type="molecule type" value="Genomic_DNA"/>
</dbReference>
<dbReference type="AlphaFoldDB" id="A0A1G8IV91"/>
<dbReference type="InterPro" id="IPR006145">
    <property type="entry name" value="PsdUridine_synth_RsuA/RluA"/>
</dbReference>
<dbReference type="OrthoDB" id="9807829at2"/>
<organism evidence="6 7">
    <name type="scientific">Dolosicoccus paucivorans</name>
    <dbReference type="NCBI Taxonomy" id="84521"/>
    <lineage>
        <taxon>Bacteria</taxon>
        <taxon>Bacillati</taxon>
        <taxon>Bacillota</taxon>
        <taxon>Bacilli</taxon>
        <taxon>Lactobacillales</taxon>
        <taxon>Aerococcaceae</taxon>
        <taxon>Dolosicoccus</taxon>
    </lineage>
</organism>
<evidence type="ECO:0000313" key="6">
    <source>
        <dbReference type="EMBL" id="PMC59195.1"/>
    </source>
</evidence>
<dbReference type="RefSeq" id="WP_092083840.1">
    <property type="nucleotide sequence ID" value="NZ_FNEL01000002.1"/>
</dbReference>
<comment type="similarity">
    <text evidence="2 4">Belongs to the pseudouridine synthase RluA family.</text>
</comment>
<reference evidence="6 7" key="1">
    <citation type="submission" date="2017-09" db="EMBL/GenBank/DDBJ databases">
        <title>Bacterial strain isolated from the female urinary microbiota.</title>
        <authorList>
            <person name="Thomas-White K."/>
            <person name="Kumar N."/>
            <person name="Forster S."/>
            <person name="Putonti C."/>
            <person name="Lawley T."/>
            <person name="Wolfe A.J."/>
        </authorList>
    </citation>
    <scope>NUCLEOTIDE SEQUENCE [LARGE SCALE GENOMIC DNA]</scope>
    <source>
        <strain evidence="6 7">UMB0852</strain>
    </source>
</reference>
<dbReference type="GO" id="GO:0003723">
    <property type="term" value="F:RNA binding"/>
    <property type="evidence" value="ECO:0007669"/>
    <property type="project" value="InterPro"/>
</dbReference>
<dbReference type="GO" id="GO:0000455">
    <property type="term" value="P:enzyme-directed rRNA pseudouridine synthesis"/>
    <property type="evidence" value="ECO:0007669"/>
    <property type="project" value="TreeGrafter"/>
</dbReference>
<dbReference type="GO" id="GO:0140098">
    <property type="term" value="F:catalytic activity, acting on RNA"/>
    <property type="evidence" value="ECO:0007669"/>
    <property type="project" value="UniProtKB-ARBA"/>
</dbReference>
<evidence type="ECO:0000256" key="1">
    <source>
        <dbReference type="ARBA" id="ARBA00000073"/>
    </source>
</evidence>
<dbReference type="InterPro" id="IPR006224">
    <property type="entry name" value="PsdUridine_synth_RluA-like_CS"/>
</dbReference>
<dbReference type="PROSITE" id="PS01129">
    <property type="entry name" value="PSI_RLU"/>
    <property type="match status" value="1"/>
</dbReference>
<evidence type="ECO:0000259" key="5">
    <source>
        <dbReference type="Pfam" id="PF00849"/>
    </source>
</evidence>
<comment type="caution">
    <text evidence="6">The sequence shown here is derived from an EMBL/GenBank/DDBJ whole genome shotgun (WGS) entry which is preliminary data.</text>
</comment>
<dbReference type="NCBIfam" id="TIGR00005">
    <property type="entry name" value="rluA_subfam"/>
    <property type="match status" value="1"/>
</dbReference>
<dbReference type="Gene3D" id="3.30.2350.10">
    <property type="entry name" value="Pseudouridine synthase"/>
    <property type="match status" value="1"/>
</dbReference>
<dbReference type="InterPro" id="IPR006225">
    <property type="entry name" value="PsdUridine_synth_RluC/D"/>
</dbReference>
<dbReference type="InterPro" id="IPR020103">
    <property type="entry name" value="PsdUridine_synth_cat_dom_sf"/>
</dbReference>
<dbReference type="Proteomes" id="UP000235682">
    <property type="component" value="Unassembled WGS sequence"/>
</dbReference>
<evidence type="ECO:0000256" key="3">
    <source>
        <dbReference type="PIRSR" id="PIRSR606225-1"/>
    </source>
</evidence>
<keyword evidence="4" id="KW-0413">Isomerase</keyword>
<dbReference type="InterPro" id="IPR050188">
    <property type="entry name" value="RluA_PseudoU_synthase"/>
</dbReference>
<accession>A0A1G8IV91</accession>
<keyword evidence="7" id="KW-1185">Reference proteome</keyword>
<feature type="active site" evidence="3">
    <location>
        <position position="133"/>
    </location>
</feature>
<dbReference type="STRING" id="84521.SAMN04487994_100233"/>
<dbReference type="PANTHER" id="PTHR21600:SF35">
    <property type="entry name" value="PSEUDOURIDINE SYNTHASE"/>
    <property type="match status" value="1"/>
</dbReference>
<comment type="function">
    <text evidence="4">Responsible for synthesis of pseudouridine from uracil.</text>
</comment>
<dbReference type="PANTHER" id="PTHR21600">
    <property type="entry name" value="MITOCHONDRIAL RNA PSEUDOURIDINE SYNTHASE"/>
    <property type="match status" value="1"/>
</dbReference>
<dbReference type="EC" id="5.4.99.-" evidence="4"/>
<protein>
    <recommendedName>
        <fullName evidence="4">Pseudouridine synthase</fullName>
        <ecNumber evidence="4">5.4.99.-</ecNumber>
    </recommendedName>
</protein>
<sequence length="300" mass="34476">MKFTWIYEEETPVLLRTYLKHLTLPNSFIKWIKREGRFMINDEPVTVRYQIQKGDQLDILCPLERGHDTVIPTFEPIDVVYEDDHLLIVNKPAGIISIPSIKDPKSSMANRIKGYYVQQDYDNQVIHIVTRLDRQTSGLMLIAKHRLAHAWLDRQILQGTLDRVYTGISSRGVWPKVGMIDAPVGRDEVSIITRRVTPTGKPAQTSYRLLQELKDSALLEFKLHTGRTHQIRVHTQHMGGPLVGDDLYGGPVLYPLTRQGLHCSLIRLIHPFTQETLEVTIPLAEDMVQWIQLHQIRNGV</sequence>
<evidence type="ECO:0000313" key="7">
    <source>
        <dbReference type="Proteomes" id="UP000235682"/>
    </source>
</evidence>
<feature type="domain" description="Pseudouridine synthase RsuA/RluA-like" evidence="5">
    <location>
        <begin position="85"/>
        <end position="237"/>
    </location>
</feature>
<gene>
    <name evidence="6" type="ORF">CJ205_00375</name>
</gene>
<evidence type="ECO:0000256" key="4">
    <source>
        <dbReference type="RuleBase" id="RU362028"/>
    </source>
</evidence>
<dbReference type="Pfam" id="PF00849">
    <property type="entry name" value="PseudoU_synth_2"/>
    <property type="match status" value="1"/>
</dbReference>
<dbReference type="SUPFAM" id="SSF55120">
    <property type="entry name" value="Pseudouridine synthase"/>
    <property type="match status" value="1"/>
</dbReference>
<proteinExistence type="inferred from homology"/>
<name>A0A1G8IV91_9LACT</name>
<evidence type="ECO:0000256" key="2">
    <source>
        <dbReference type="ARBA" id="ARBA00010876"/>
    </source>
</evidence>
<dbReference type="CDD" id="cd02869">
    <property type="entry name" value="PseudoU_synth_RluA_like"/>
    <property type="match status" value="1"/>
</dbReference>
<comment type="catalytic activity">
    <reaction evidence="1 4">
        <text>a uridine in RNA = a pseudouridine in RNA</text>
        <dbReference type="Rhea" id="RHEA:48348"/>
        <dbReference type="Rhea" id="RHEA-COMP:12068"/>
        <dbReference type="Rhea" id="RHEA-COMP:12069"/>
        <dbReference type="ChEBI" id="CHEBI:65314"/>
        <dbReference type="ChEBI" id="CHEBI:65315"/>
    </reaction>
</comment>
<dbReference type="GO" id="GO:0009982">
    <property type="term" value="F:pseudouridine synthase activity"/>
    <property type="evidence" value="ECO:0007669"/>
    <property type="project" value="InterPro"/>
</dbReference>